<dbReference type="AlphaFoldDB" id="A0A2M7QG18"/>
<dbReference type="EMBL" id="PFLH01000053">
    <property type="protein sequence ID" value="PIY70945.1"/>
    <property type="molecule type" value="Genomic_DNA"/>
</dbReference>
<proteinExistence type="predicted"/>
<evidence type="ECO:0000313" key="2">
    <source>
        <dbReference type="Proteomes" id="UP000230344"/>
    </source>
</evidence>
<protein>
    <submittedName>
        <fullName evidence="1">Uncharacterized protein</fullName>
    </submittedName>
</protein>
<organism evidence="1 2">
    <name type="scientific">Candidatus Roizmanbacteria bacterium CG_4_10_14_0_8_um_filter_35_28</name>
    <dbReference type="NCBI Taxonomy" id="1974827"/>
    <lineage>
        <taxon>Bacteria</taxon>
        <taxon>Candidatus Roizmaniibacteriota</taxon>
    </lineage>
</organism>
<evidence type="ECO:0000313" key="1">
    <source>
        <dbReference type="EMBL" id="PIY70945.1"/>
    </source>
</evidence>
<reference evidence="2" key="1">
    <citation type="submission" date="2017-09" db="EMBL/GenBank/DDBJ databases">
        <title>Depth-based differentiation of microbial function through sediment-hosted aquifers and enrichment of novel symbionts in the deep terrestrial subsurface.</title>
        <authorList>
            <person name="Probst A.J."/>
            <person name="Ladd B."/>
            <person name="Jarett J.K."/>
            <person name="Geller-Mcgrath D.E."/>
            <person name="Sieber C.M.K."/>
            <person name="Emerson J.B."/>
            <person name="Anantharaman K."/>
            <person name="Thomas B.C."/>
            <person name="Malmstrom R."/>
            <person name="Stieglmeier M."/>
            <person name="Klingl A."/>
            <person name="Woyke T."/>
            <person name="Ryan C.M."/>
            <person name="Banfield J.F."/>
        </authorList>
    </citation>
    <scope>NUCLEOTIDE SEQUENCE [LARGE SCALE GENOMIC DNA]</scope>
</reference>
<sequence>MVNVKDFFLLLIFLFIFNTCSFASENRKPQVLFINQVRGEECCGKGSFDNLKLQINAFKNYQIPVFFALRYDVLTNDTYVDYLKNEIKEASQTVNLGLFIEITPRLAKDAQVIYYGHENQWFEAQNVFTIGYQIKDRKKLLDQLFTTFHNKFDFYPILTSSWLIDTDSLNYLQKKYGVIAHQITREQWGTDSYTLSGGPVHYPYPGSRSWAFIPDFDNKDPVLMLRQTVSDPLYNYGDTTNSFTSQPNDYLKNKDFSYFKLLINQALFQQKTIGFALLGLENSNEEKYQDEFLKQIAYVYQLKNEDKIVFPGLRELKNFWIKQKTTSYQGKDVEWSVTPTYRVRIKKQGGKLYLTDFRYYDKNLIDPYNDYVAKKNGYWIVPYLINSSLSYSKSTVFPKVSNDLLRKTGQLITTGFDFSQYKINSANFNRTRLKNYPYFLPEPTEREISRQKTQLKITVNKKITLDLKVKDQYGYPDVISAPVEIKTDPPVEGIEHKIDGESHVFSFSNPKTYFLNIIIVSNQKTIKNIFLFPKFLPFLKIAL</sequence>
<accession>A0A2M7QG18</accession>
<comment type="caution">
    <text evidence="1">The sequence shown here is derived from an EMBL/GenBank/DDBJ whole genome shotgun (WGS) entry which is preliminary data.</text>
</comment>
<gene>
    <name evidence="1" type="ORF">COY88_02955</name>
</gene>
<dbReference type="Proteomes" id="UP000230344">
    <property type="component" value="Unassembled WGS sequence"/>
</dbReference>
<name>A0A2M7QG18_9BACT</name>